<accession>A0A077EHF7</accession>
<feature type="signal peptide" evidence="1">
    <location>
        <begin position="1"/>
        <end position="19"/>
    </location>
</feature>
<dbReference type="InterPro" id="IPR029058">
    <property type="entry name" value="AB_hydrolase_fold"/>
</dbReference>
<dbReference type="HOGENOM" id="CLU_037618_3_1_10"/>
<reference evidence="2" key="1">
    <citation type="journal article" date="2013" name="Lancet">
        <title>First case of E anophelis outbreak in an intensive-care unit.</title>
        <authorList>
            <person name="Teo J."/>
            <person name="Tan S.Y."/>
            <person name="Tay M."/>
            <person name="Ding Y."/>
            <person name="Kjelleberg S."/>
            <person name="Givskov M."/>
            <person name="Lin R.T."/>
            <person name="Yang L."/>
        </authorList>
    </citation>
    <scope>NUCLEOTIDE SEQUENCE [LARGE SCALE GENOMIC DNA]</scope>
    <source>
        <strain evidence="2">NUHP1</strain>
    </source>
</reference>
<dbReference type="PANTHER" id="PTHR48098:SF1">
    <property type="entry name" value="DIACYLGLYCEROL ACYLTRANSFERASE_MYCOLYLTRANSFERASE AG85A"/>
    <property type="match status" value="1"/>
</dbReference>
<gene>
    <name evidence="2" type="ORF">BD94_3107</name>
</gene>
<evidence type="ECO:0000256" key="1">
    <source>
        <dbReference type="SAM" id="SignalP"/>
    </source>
</evidence>
<dbReference type="InterPro" id="IPR050583">
    <property type="entry name" value="Mycobacterial_A85_antigen"/>
</dbReference>
<reference evidence="2" key="2">
    <citation type="journal article" date="2015" name="Genome Biol. Evol.">
        <title>Complete Genome Sequence and Transcriptomic Analysis of the Novel Pathogen Elizabethkingia anophelis in Response to Oxidative Stress.</title>
        <authorList>
            <person name="Li Y."/>
            <person name="Liu Y."/>
            <person name="Chew S.C."/>
            <person name="Tay M."/>
            <person name="Salido M.M."/>
            <person name="Teo J."/>
            <person name="Lauro F.M."/>
            <person name="Givskov M."/>
            <person name="Yang L."/>
        </authorList>
    </citation>
    <scope>NUCLEOTIDE SEQUENCE</scope>
    <source>
        <strain evidence="2">NUHP1</strain>
    </source>
</reference>
<dbReference type="KEGG" id="eao:BD94_3107"/>
<dbReference type="EMBL" id="CP007547">
    <property type="protein sequence ID" value="AIL46882.1"/>
    <property type="molecule type" value="Genomic_DNA"/>
</dbReference>
<evidence type="ECO:0000313" key="3">
    <source>
        <dbReference type="Proteomes" id="UP000028933"/>
    </source>
</evidence>
<protein>
    <submittedName>
        <fullName evidence="2">Putative esterase</fullName>
    </submittedName>
</protein>
<dbReference type="InterPro" id="IPR000801">
    <property type="entry name" value="Esterase-like"/>
</dbReference>
<name>A0A077EHF7_9FLAO</name>
<dbReference type="SUPFAM" id="SSF53474">
    <property type="entry name" value="alpha/beta-Hydrolases"/>
    <property type="match status" value="1"/>
</dbReference>
<proteinExistence type="predicted"/>
<keyword evidence="1" id="KW-0732">Signal</keyword>
<feature type="chain" id="PRO_5001717736" evidence="1">
    <location>
        <begin position="20"/>
        <end position="270"/>
    </location>
</feature>
<dbReference type="AlphaFoldDB" id="A0A077EHF7"/>
<dbReference type="STRING" id="1338011.BD94_3107"/>
<sequence>MKALFNFILLLVFSHSLFAQNVIREKIFSAKMKKEISTIIVAPDIKPHQQYKTVYILHGYSGNPERTLKQDIPDLQAKANAFSTIYILPDGNYNSWYVDSPVDQKSQYKTFIGSELVQYIDGHYPTKAEKKSRGIIGWSMGGFGALYIGTSFPEIFGIVGSSCGALDFRTFNEGYNNYQVDKVLGPLSSLGSDYILSDNTDKMLNTGQYYILDCGINDFFISKNQNFHQELLSKKIEHLYIESLGEHNTKYWSRALSNQLSLFENFFTHQ</sequence>
<dbReference type="GO" id="GO:0016747">
    <property type="term" value="F:acyltransferase activity, transferring groups other than amino-acyl groups"/>
    <property type="evidence" value="ECO:0007669"/>
    <property type="project" value="TreeGrafter"/>
</dbReference>
<dbReference type="Proteomes" id="UP000028933">
    <property type="component" value="Chromosome"/>
</dbReference>
<evidence type="ECO:0000313" key="2">
    <source>
        <dbReference type="EMBL" id="AIL46882.1"/>
    </source>
</evidence>
<dbReference type="RefSeq" id="WP_024566137.1">
    <property type="nucleotide sequence ID" value="NZ_CP007547.1"/>
</dbReference>
<dbReference type="PANTHER" id="PTHR48098">
    <property type="entry name" value="ENTEROCHELIN ESTERASE-RELATED"/>
    <property type="match status" value="1"/>
</dbReference>
<organism evidence="2 3">
    <name type="scientific">Elizabethkingia anophelis NUHP1</name>
    <dbReference type="NCBI Taxonomy" id="1338011"/>
    <lineage>
        <taxon>Bacteria</taxon>
        <taxon>Pseudomonadati</taxon>
        <taxon>Bacteroidota</taxon>
        <taxon>Flavobacteriia</taxon>
        <taxon>Flavobacteriales</taxon>
        <taxon>Weeksellaceae</taxon>
        <taxon>Elizabethkingia</taxon>
    </lineage>
</organism>
<dbReference type="Pfam" id="PF00756">
    <property type="entry name" value="Esterase"/>
    <property type="match status" value="1"/>
</dbReference>
<dbReference type="eggNOG" id="COG0627">
    <property type="taxonomic scope" value="Bacteria"/>
</dbReference>
<dbReference type="Gene3D" id="3.40.50.1820">
    <property type="entry name" value="alpha/beta hydrolase"/>
    <property type="match status" value="1"/>
</dbReference>